<evidence type="ECO:0000313" key="3">
    <source>
        <dbReference type="Proteomes" id="UP001279734"/>
    </source>
</evidence>
<gene>
    <name evidence="2" type="ORF">Nepgr_016228</name>
</gene>
<keyword evidence="3" id="KW-1185">Reference proteome</keyword>
<feature type="region of interest" description="Disordered" evidence="1">
    <location>
        <begin position="1"/>
        <end position="26"/>
    </location>
</feature>
<accession>A0AAD3SPV6</accession>
<evidence type="ECO:0000256" key="1">
    <source>
        <dbReference type="SAM" id="MobiDB-lite"/>
    </source>
</evidence>
<comment type="caution">
    <text evidence="2">The sequence shown here is derived from an EMBL/GenBank/DDBJ whole genome shotgun (WGS) entry which is preliminary data.</text>
</comment>
<reference evidence="2" key="1">
    <citation type="submission" date="2023-05" db="EMBL/GenBank/DDBJ databases">
        <title>Nepenthes gracilis genome sequencing.</title>
        <authorList>
            <person name="Fukushima K."/>
        </authorList>
    </citation>
    <scope>NUCLEOTIDE SEQUENCE</scope>
    <source>
        <strain evidence="2">SING2019-196</strain>
    </source>
</reference>
<proteinExistence type="predicted"/>
<dbReference type="AlphaFoldDB" id="A0AAD3SPV6"/>
<feature type="region of interest" description="Disordered" evidence="1">
    <location>
        <begin position="60"/>
        <end position="101"/>
    </location>
</feature>
<dbReference type="EMBL" id="BSYO01000014">
    <property type="protein sequence ID" value="GMH14387.1"/>
    <property type="molecule type" value="Genomic_DNA"/>
</dbReference>
<sequence>MEPLKRAGYQRETEEPLKGGLGAAPVPSVLADFSRGGERVNPTRMLAEISAVEREWRAGRWPRGTGPLRRTRRRRMRGVRERNVGGEVEGPSGSIGIQRSRGAPRADAALFGFPSPYQSLLLRLGCSF</sequence>
<name>A0AAD3SPV6_NEPGR</name>
<evidence type="ECO:0000313" key="2">
    <source>
        <dbReference type="EMBL" id="GMH14387.1"/>
    </source>
</evidence>
<dbReference type="Proteomes" id="UP001279734">
    <property type="component" value="Unassembled WGS sequence"/>
</dbReference>
<protein>
    <submittedName>
        <fullName evidence="2">Uncharacterized protein</fullName>
    </submittedName>
</protein>
<organism evidence="2 3">
    <name type="scientific">Nepenthes gracilis</name>
    <name type="common">Slender pitcher plant</name>
    <dbReference type="NCBI Taxonomy" id="150966"/>
    <lineage>
        <taxon>Eukaryota</taxon>
        <taxon>Viridiplantae</taxon>
        <taxon>Streptophyta</taxon>
        <taxon>Embryophyta</taxon>
        <taxon>Tracheophyta</taxon>
        <taxon>Spermatophyta</taxon>
        <taxon>Magnoliopsida</taxon>
        <taxon>eudicotyledons</taxon>
        <taxon>Gunneridae</taxon>
        <taxon>Pentapetalae</taxon>
        <taxon>Caryophyllales</taxon>
        <taxon>Nepenthaceae</taxon>
        <taxon>Nepenthes</taxon>
    </lineage>
</organism>